<accession>A0ABS8EJF2</accession>
<evidence type="ECO:0008006" key="3">
    <source>
        <dbReference type="Google" id="ProtNLM"/>
    </source>
</evidence>
<dbReference type="EMBL" id="JAFMPT010000002">
    <property type="protein sequence ID" value="MCC1483325.1"/>
    <property type="molecule type" value="Genomic_DNA"/>
</dbReference>
<comment type="caution">
    <text evidence="1">The sequence shown here is derived from an EMBL/GenBank/DDBJ whole genome shotgun (WGS) entry which is preliminary data.</text>
</comment>
<dbReference type="Proteomes" id="UP000778797">
    <property type="component" value="Unassembled WGS sequence"/>
</dbReference>
<dbReference type="RefSeq" id="WP_227475776.1">
    <property type="nucleotide sequence ID" value="NZ_JAFMPT010000002.1"/>
</dbReference>
<gene>
    <name evidence="1" type="ORF">J1C55_01870</name>
</gene>
<proteinExistence type="predicted"/>
<keyword evidence="2" id="KW-1185">Reference proteome</keyword>
<protein>
    <recommendedName>
        <fullName evidence="3">NlpE C-terminal OB domain-containing protein</fullName>
    </recommendedName>
</protein>
<evidence type="ECO:0000313" key="1">
    <source>
        <dbReference type="EMBL" id="MCC1483325.1"/>
    </source>
</evidence>
<dbReference type="PROSITE" id="PS51257">
    <property type="entry name" value="PROKAR_LIPOPROTEIN"/>
    <property type="match status" value="1"/>
</dbReference>
<name>A0ABS8EJF2_9FLAO</name>
<sequence length="134" mass="15422">MKKGFLILLLSIAFMSCKKERQSQENQSLDSTIEAVNDGLTTMRGDFIYHSDAAVLQTQNNIYAVVIDDNMHKLNARVKPYKKENTDMIPVTVRVKKFPKPEDEEGWPFRVEIKEIIDVHQPTDTNDVIRIGEK</sequence>
<reference evidence="1" key="2">
    <citation type="submission" date="2021-10" db="EMBL/GenBank/DDBJ databases">
        <title>Genome of Winogradskyella sp. E313.</title>
        <authorList>
            <person name="Zhou Y."/>
        </authorList>
    </citation>
    <scope>NUCLEOTIDE SEQUENCE</scope>
    <source>
        <strain evidence="1">E313</strain>
    </source>
</reference>
<organism evidence="1 2">
    <name type="scientific">Winogradskyella immobilis</name>
    <dbReference type="NCBI Taxonomy" id="2816852"/>
    <lineage>
        <taxon>Bacteria</taxon>
        <taxon>Pseudomonadati</taxon>
        <taxon>Bacteroidota</taxon>
        <taxon>Flavobacteriia</taxon>
        <taxon>Flavobacteriales</taxon>
        <taxon>Flavobacteriaceae</taxon>
        <taxon>Winogradskyella</taxon>
    </lineage>
</organism>
<evidence type="ECO:0000313" key="2">
    <source>
        <dbReference type="Proteomes" id="UP000778797"/>
    </source>
</evidence>
<reference evidence="1" key="1">
    <citation type="submission" date="2021-03" db="EMBL/GenBank/DDBJ databases">
        <authorList>
            <person name="Ping X."/>
        </authorList>
    </citation>
    <scope>NUCLEOTIDE SEQUENCE</scope>
    <source>
        <strain evidence="1">E313</strain>
    </source>
</reference>